<evidence type="ECO:0000256" key="14">
    <source>
        <dbReference type="SAM" id="MobiDB-lite"/>
    </source>
</evidence>
<keyword evidence="9 13" id="KW-1015">Disulfide bond</keyword>
<comment type="cofactor">
    <cofactor evidence="11">
        <name>heme c</name>
        <dbReference type="ChEBI" id="CHEBI:61717"/>
    </cofactor>
    <text evidence="11">Binds 1 heme c group per subunit.</text>
</comment>
<dbReference type="GO" id="GO:0005509">
    <property type="term" value="F:calcium ion binding"/>
    <property type="evidence" value="ECO:0007669"/>
    <property type="project" value="InterPro"/>
</dbReference>
<dbReference type="PANTHER" id="PTHR32303:SF10">
    <property type="entry name" value="OUTER MEMBRANE PROTEIN ASSEMBLY FACTOR BAMB"/>
    <property type="match status" value="1"/>
</dbReference>
<dbReference type="RefSeq" id="WP_189541977.1">
    <property type="nucleotide sequence ID" value="NZ_BMZD01000006.1"/>
</dbReference>
<accession>A0A918RNY8</accession>
<dbReference type="InterPro" id="IPR011047">
    <property type="entry name" value="Quinoprotein_ADH-like_sf"/>
</dbReference>
<keyword evidence="8 12" id="KW-0408">Iron</keyword>
<dbReference type="PANTHER" id="PTHR32303">
    <property type="entry name" value="QUINOPROTEIN ALCOHOL DEHYDROGENASE (CYTOCHROME C)"/>
    <property type="match status" value="1"/>
</dbReference>
<evidence type="ECO:0000256" key="12">
    <source>
        <dbReference type="PIRSR" id="PIRSR617512-3"/>
    </source>
</evidence>
<dbReference type="SUPFAM" id="SSF50998">
    <property type="entry name" value="Quinoprotein alcohol dehydrogenase-like"/>
    <property type="match status" value="1"/>
</dbReference>
<evidence type="ECO:0000256" key="10">
    <source>
        <dbReference type="PIRSR" id="PIRSR617512-1"/>
    </source>
</evidence>
<comment type="cofactor">
    <cofactor evidence="12">
        <name>Ca(2+)</name>
        <dbReference type="ChEBI" id="CHEBI:29108"/>
    </cofactor>
    <text evidence="12">Binds 1 Ca(2+) ion per subunit.</text>
</comment>
<name>A0A918RNY8_9SPHN</name>
<feature type="binding site" description="covalent" evidence="11">
    <location>
        <position position="639"/>
    </location>
    <ligand>
        <name>heme c</name>
        <dbReference type="ChEBI" id="CHEBI:61717"/>
    </ligand>
</feature>
<dbReference type="InterPro" id="IPR009056">
    <property type="entry name" value="Cyt_c-like_dom"/>
</dbReference>
<keyword evidence="6 11" id="KW-0634">PQQ</keyword>
<dbReference type="InterPro" id="IPR036909">
    <property type="entry name" value="Cyt_c-like_dom_sf"/>
</dbReference>
<evidence type="ECO:0000256" key="4">
    <source>
        <dbReference type="ARBA" id="ARBA00022729"/>
    </source>
</evidence>
<evidence type="ECO:0000259" key="16">
    <source>
        <dbReference type="PROSITE" id="PS51007"/>
    </source>
</evidence>
<dbReference type="Pfam" id="PF01011">
    <property type="entry name" value="PQQ"/>
    <property type="match status" value="2"/>
</dbReference>
<feature type="binding site" evidence="11">
    <location>
        <position position="246"/>
    </location>
    <ligand>
        <name>pyrroloquinoline quinone</name>
        <dbReference type="ChEBI" id="CHEBI:58442"/>
    </ligand>
</feature>
<evidence type="ECO:0000313" key="18">
    <source>
        <dbReference type="Proteomes" id="UP000634139"/>
    </source>
</evidence>
<reference evidence="17" key="1">
    <citation type="journal article" date="2014" name="Int. J. Syst. Evol. Microbiol.">
        <title>Complete genome sequence of Corynebacterium casei LMG S-19264T (=DSM 44701T), isolated from a smear-ripened cheese.</title>
        <authorList>
            <consortium name="US DOE Joint Genome Institute (JGI-PGF)"/>
            <person name="Walter F."/>
            <person name="Albersmeier A."/>
            <person name="Kalinowski J."/>
            <person name="Ruckert C."/>
        </authorList>
    </citation>
    <scope>NUCLEOTIDE SEQUENCE</scope>
    <source>
        <strain evidence="17">KCTC 32422</strain>
    </source>
</reference>
<feature type="binding site" evidence="11">
    <location>
        <position position="170"/>
    </location>
    <ligand>
        <name>pyrroloquinoline quinone</name>
        <dbReference type="ChEBI" id="CHEBI:58442"/>
    </ligand>
</feature>
<comment type="caution">
    <text evidence="17">The sequence shown here is derived from an EMBL/GenBank/DDBJ whole genome shotgun (WGS) entry which is preliminary data.</text>
</comment>
<dbReference type="InterPro" id="IPR018391">
    <property type="entry name" value="PQQ_b-propeller_rpt"/>
</dbReference>
<feature type="binding site" evidence="12">
    <location>
        <position position="311"/>
    </location>
    <ligand>
        <name>Ca(2+)</name>
        <dbReference type="ChEBI" id="CHEBI:29108"/>
    </ligand>
</feature>
<evidence type="ECO:0000256" key="3">
    <source>
        <dbReference type="ARBA" id="ARBA00022723"/>
    </source>
</evidence>
<dbReference type="Proteomes" id="UP000634139">
    <property type="component" value="Unassembled WGS sequence"/>
</dbReference>
<dbReference type="NCBIfam" id="TIGR03075">
    <property type="entry name" value="PQQ_enz_alc_DH"/>
    <property type="match status" value="1"/>
</dbReference>
<dbReference type="Gene3D" id="1.10.760.10">
    <property type="entry name" value="Cytochrome c-like domain"/>
    <property type="match status" value="1"/>
</dbReference>
<evidence type="ECO:0000256" key="6">
    <source>
        <dbReference type="ARBA" id="ARBA00022891"/>
    </source>
</evidence>
<feature type="binding site" evidence="11">
    <location>
        <begin position="186"/>
        <end position="187"/>
    </location>
    <ligand>
        <name>pyrroloquinoline quinone</name>
        <dbReference type="ChEBI" id="CHEBI:58442"/>
    </ligand>
</feature>
<gene>
    <name evidence="17" type="primary">exaA</name>
    <name evidence="17" type="ORF">GCM10011617_24530</name>
</gene>
<feature type="disulfide bond" evidence="13">
    <location>
        <begin position="119"/>
        <end position="120"/>
    </location>
</feature>
<dbReference type="AlphaFoldDB" id="A0A918RNY8"/>
<feature type="signal peptide" evidence="15">
    <location>
        <begin position="1"/>
        <end position="21"/>
    </location>
</feature>
<organism evidence="17 18">
    <name type="scientific">Novosphingobium arvoryzae</name>
    <dbReference type="NCBI Taxonomy" id="1256514"/>
    <lineage>
        <taxon>Bacteria</taxon>
        <taxon>Pseudomonadati</taxon>
        <taxon>Pseudomonadota</taxon>
        <taxon>Alphaproteobacteria</taxon>
        <taxon>Sphingomonadales</taxon>
        <taxon>Sphingomonadaceae</taxon>
        <taxon>Novosphingobium</taxon>
    </lineage>
</organism>
<evidence type="ECO:0000256" key="1">
    <source>
        <dbReference type="ARBA" id="ARBA00008156"/>
    </source>
</evidence>
<feature type="domain" description="Cytochrome c" evidence="16">
    <location>
        <begin position="623"/>
        <end position="699"/>
    </location>
</feature>
<evidence type="ECO:0000256" key="8">
    <source>
        <dbReference type="ARBA" id="ARBA00023004"/>
    </source>
</evidence>
<feature type="binding site" evidence="11">
    <location>
        <position position="338"/>
    </location>
    <ligand>
        <name>pyrroloquinoline quinone</name>
        <dbReference type="ChEBI" id="CHEBI:58442"/>
    </ligand>
</feature>
<evidence type="ECO:0000313" key="17">
    <source>
        <dbReference type="EMBL" id="GHA02790.1"/>
    </source>
</evidence>
<proteinExistence type="inferred from homology"/>
<dbReference type="SUPFAM" id="SSF46626">
    <property type="entry name" value="Cytochrome c"/>
    <property type="match status" value="1"/>
</dbReference>
<evidence type="ECO:0000256" key="5">
    <source>
        <dbReference type="ARBA" id="ARBA00022837"/>
    </source>
</evidence>
<keyword evidence="3 12" id="KW-0479">Metal-binding</keyword>
<dbReference type="InterPro" id="IPR002372">
    <property type="entry name" value="PQQ_rpt_dom"/>
</dbReference>
<dbReference type="InterPro" id="IPR017512">
    <property type="entry name" value="PQQ_MeOH/EtOH_DH"/>
</dbReference>
<feature type="binding site" description="axial binding residue" evidence="12">
    <location>
        <position position="640"/>
    </location>
    <ligand>
        <name>heme c</name>
        <dbReference type="ChEBI" id="CHEBI:61717"/>
    </ligand>
    <ligandPart>
        <name>Fe</name>
        <dbReference type="ChEBI" id="CHEBI:18248"/>
    </ligandPart>
</feature>
<feature type="active site" description="Proton acceptor" evidence="10">
    <location>
        <position position="311"/>
    </location>
</feature>
<dbReference type="GO" id="GO:0020037">
    <property type="term" value="F:heme binding"/>
    <property type="evidence" value="ECO:0007669"/>
    <property type="project" value="InterPro"/>
</dbReference>
<keyword evidence="7" id="KW-0560">Oxidoreductase</keyword>
<keyword evidence="5 12" id="KW-0106">Calcium</keyword>
<feature type="binding site" evidence="11">
    <location>
        <position position="73"/>
    </location>
    <ligand>
        <name>pyrroloquinoline quinone</name>
        <dbReference type="ChEBI" id="CHEBI:58442"/>
    </ligand>
</feature>
<dbReference type="EMBL" id="BMZD01000006">
    <property type="protein sequence ID" value="GHA02790.1"/>
    <property type="molecule type" value="Genomic_DNA"/>
</dbReference>
<comment type="similarity">
    <text evidence="1">Belongs to the bacterial PQQ dehydrogenase family.</text>
</comment>
<comment type="cofactor">
    <cofactor evidence="11">
        <name>pyrroloquinoline quinone</name>
        <dbReference type="ChEBI" id="CHEBI:58442"/>
    </cofactor>
    <text evidence="11">Binds 1 PQQ group per subunit.</text>
</comment>
<feature type="binding site" evidence="11">
    <location>
        <position position="125"/>
    </location>
    <ligand>
        <name>pyrroloquinoline quinone</name>
        <dbReference type="ChEBI" id="CHEBI:58442"/>
    </ligand>
</feature>
<dbReference type="Pfam" id="PF13442">
    <property type="entry name" value="Cytochrome_CBB3"/>
    <property type="match status" value="1"/>
</dbReference>
<evidence type="ECO:0000256" key="9">
    <source>
        <dbReference type="ARBA" id="ARBA00023157"/>
    </source>
</evidence>
<evidence type="ECO:0000256" key="2">
    <source>
        <dbReference type="ARBA" id="ARBA00022617"/>
    </source>
</evidence>
<evidence type="ECO:0000256" key="7">
    <source>
        <dbReference type="ARBA" id="ARBA00023002"/>
    </source>
</evidence>
<feature type="binding site" evidence="12">
    <location>
        <position position="188"/>
    </location>
    <ligand>
        <name>Ca(2+)</name>
        <dbReference type="ChEBI" id="CHEBI:29108"/>
    </ligand>
</feature>
<dbReference type="SMART" id="SM00564">
    <property type="entry name" value="PQQ"/>
    <property type="match status" value="6"/>
</dbReference>
<feature type="chain" id="PRO_5037884967" evidence="15">
    <location>
        <begin position="22"/>
        <end position="727"/>
    </location>
</feature>
<sequence>MKRFALILSMALAACSASETAPPQQAEAGENWTNPGGDAGKTRHSVLTDITPANVERLGLAWEANLGTNRVLEATPVVEGGVMYTSGVAGRAYAFDAATGKELWRFEPPVDMQVNRTVCCDMANRGIALANGKVYVASLDAQLYALDAKTGQIVWQADTVDDKQRGINSTGAPEVAGDVVVIGNGGAEYDVRGYVSAYDLATGKLKWRFHTVPRDPALGPQDHPDLEAAAKTWDPKSRWDIGGGGTPWDAINYDPETGLVIIGTGNGGPYDLSKRSPAGGTNLYLSSLVALDARTGRVKWHYQEVPGDSWDFTATQPMILTRMTVDGEDRPVLLHAPKNGILYVIDRRDGKLLRANPIVRVNWMKGIDPKTGAPIIDRDAADYSKDPKIVFPGTPGARNWFPAAYDPASGLFFGSVLDMGNLMFQTPGQKPFKAKGLNNDAALIFTPDLVAALPTLPPPVAAGVKALPAYQQVLKDPGRAEMRAIDPLTGKTVWAQPMEGWQDRGGVLSTASGLLVHGTVGGQLVVRDARTGKILKSIDTGTTILAAPMTYKVKGVQYIAVMAAWGGGGYPYVPRYAAAYKRGNTGRLLVFKLDGGAVPIPPELPPLEVAPEPPRQAPGVTPETIAQGRGLFFANCAICHANQHRSITPDLRRMQPGTHDAFKAIVLDGALVPNGMPRWNDVLTPAEADALHAYLIDLQVATRRDELAKVRAGLPLDAPSLAILSNY</sequence>
<reference evidence="17" key="2">
    <citation type="submission" date="2020-09" db="EMBL/GenBank/DDBJ databases">
        <authorList>
            <person name="Sun Q."/>
            <person name="Kim S."/>
        </authorList>
    </citation>
    <scope>NUCLEOTIDE SEQUENCE</scope>
    <source>
        <strain evidence="17">KCTC 32422</strain>
    </source>
</reference>
<dbReference type="Gene3D" id="2.140.10.10">
    <property type="entry name" value="Quinoprotein alcohol dehydrogenase-like superfamily"/>
    <property type="match status" value="1"/>
</dbReference>
<dbReference type="GO" id="GO:0016020">
    <property type="term" value="C:membrane"/>
    <property type="evidence" value="ECO:0007669"/>
    <property type="project" value="InterPro"/>
</dbReference>
<keyword evidence="2 11" id="KW-0349">Heme</keyword>
<dbReference type="PROSITE" id="PS51007">
    <property type="entry name" value="CYTC"/>
    <property type="match status" value="1"/>
</dbReference>
<dbReference type="GO" id="GO:0016614">
    <property type="term" value="F:oxidoreductase activity, acting on CH-OH group of donors"/>
    <property type="evidence" value="ECO:0007669"/>
    <property type="project" value="InterPro"/>
</dbReference>
<evidence type="ECO:0000256" key="13">
    <source>
        <dbReference type="PIRSR" id="PIRSR617512-4"/>
    </source>
</evidence>
<evidence type="ECO:0000256" key="15">
    <source>
        <dbReference type="SAM" id="SignalP"/>
    </source>
</evidence>
<protein>
    <submittedName>
        <fullName evidence="17">Quinoprotein ethanol dehydrogenase</fullName>
    </submittedName>
</protein>
<dbReference type="PROSITE" id="PS51257">
    <property type="entry name" value="PROKAR_LIPOPROTEIN"/>
    <property type="match status" value="1"/>
</dbReference>
<feature type="binding site" description="axial binding residue" evidence="12">
    <location>
        <position position="676"/>
    </location>
    <ligand>
        <name>heme c</name>
        <dbReference type="ChEBI" id="CHEBI:61717"/>
    </ligand>
    <ligandPart>
        <name>Fe</name>
        <dbReference type="ChEBI" id="CHEBI:18248"/>
    </ligandPart>
</feature>
<dbReference type="GO" id="GO:0009055">
    <property type="term" value="F:electron transfer activity"/>
    <property type="evidence" value="ECO:0007669"/>
    <property type="project" value="InterPro"/>
</dbReference>
<keyword evidence="4 15" id="KW-0732">Signal</keyword>
<feature type="binding site" evidence="11">
    <location>
        <begin position="399"/>
        <end position="400"/>
    </location>
    <ligand>
        <name>pyrroloquinoline quinone</name>
        <dbReference type="ChEBI" id="CHEBI:58442"/>
    </ligand>
</feature>
<feature type="region of interest" description="Disordered" evidence="14">
    <location>
        <begin position="20"/>
        <end position="42"/>
    </location>
</feature>
<feature type="binding site" evidence="12">
    <location>
        <position position="266"/>
    </location>
    <ligand>
        <name>Ca(2+)</name>
        <dbReference type="ChEBI" id="CHEBI:29108"/>
    </ligand>
</feature>
<evidence type="ECO:0000256" key="11">
    <source>
        <dbReference type="PIRSR" id="PIRSR617512-2"/>
    </source>
</evidence>
<feature type="binding site" description="covalent" evidence="11">
    <location>
        <position position="636"/>
    </location>
    <ligand>
        <name>heme c</name>
        <dbReference type="ChEBI" id="CHEBI:61717"/>
    </ligand>
</feature>
<keyword evidence="18" id="KW-1185">Reference proteome</keyword>